<accession>A0A6P3ZMV7</accession>
<keyword evidence="1" id="KW-0812">Transmembrane</keyword>
<reference evidence="3" key="2">
    <citation type="submission" date="2025-08" db="UniProtKB">
        <authorList>
            <consortium name="RefSeq"/>
        </authorList>
    </citation>
    <scope>IDENTIFICATION</scope>
    <source>
        <tissue evidence="3">Seedling</tissue>
    </source>
</reference>
<organism evidence="2 3">
    <name type="scientific">Ziziphus jujuba</name>
    <name type="common">Chinese jujube</name>
    <name type="synonym">Ziziphus sativa</name>
    <dbReference type="NCBI Taxonomy" id="326968"/>
    <lineage>
        <taxon>Eukaryota</taxon>
        <taxon>Viridiplantae</taxon>
        <taxon>Streptophyta</taxon>
        <taxon>Embryophyta</taxon>
        <taxon>Tracheophyta</taxon>
        <taxon>Spermatophyta</taxon>
        <taxon>Magnoliopsida</taxon>
        <taxon>eudicotyledons</taxon>
        <taxon>Gunneridae</taxon>
        <taxon>Pentapetalae</taxon>
        <taxon>rosids</taxon>
        <taxon>fabids</taxon>
        <taxon>Rosales</taxon>
        <taxon>Rhamnaceae</taxon>
        <taxon>Paliureae</taxon>
        <taxon>Ziziphus</taxon>
    </lineage>
</organism>
<dbReference type="InParanoid" id="A0A6P3ZMV7"/>
<dbReference type="FunCoup" id="A0A6P3ZMV7">
    <property type="interactions" value="24"/>
</dbReference>
<evidence type="ECO:0000313" key="3">
    <source>
        <dbReference type="RefSeq" id="XP_015881819.1"/>
    </source>
</evidence>
<evidence type="ECO:0000313" key="2">
    <source>
        <dbReference type="Proteomes" id="UP001652623"/>
    </source>
</evidence>
<evidence type="ECO:0000256" key="1">
    <source>
        <dbReference type="SAM" id="Phobius"/>
    </source>
</evidence>
<protein>
    <submittedName>
        <fullName evidence="3">Uncharacterized protein LOC107417696</fullName>
    </submittedName>
</protein>
<proteinExistence type="predicted"/>
<dbReference type="Proteomes" id="UP001652623">
    <property type="component" value="Chromosome 1"/>
</dbReference>
<keyword evidence="1" id="KW-0472">Membrane</keyword>
<keyword evidence="1" id="KW-1133">Transmembrane helix</keyword>
<dbReference type="AlphaFoldDB" id="A0A6P3ZMV7"/>
<sequence length="66" mass="7082">MCCGGRICMLCTCLILVVVLIGLLFGFGVFKNGFHKLKDTVNYCDPTAHGSLCGRPFLGFAAPPPF</sequence>
<dbReference type="RefSeq" id="XP_015881819.1">
    <property type="nucleotide sequence ID" value="XM_016026333.4"/>
</dbReference>
<name>A0A6P3ZMV7_ZIZJJ</name>
<gene>
    <name evidence="3" type="primary">LOC107417696</name>
</gene>
<dbReference type="PANTHER" id="PTHR36753:SF2">
    <property type="entry name" value="TRANSMEMBRANE PROTEIN"/>
    <property type="match status" value="1"/>
</dbReference>
<reference evidence="2" key="1">
    <citation type="submission" date="2025-05" db="UniProtKB">
        <authorList>
            <consortium name="RefSeq"/>
        </authorList>
    </citation>
    <scope>NUCLEOTIDE SEQUENCE [LARGE SCALE GENOMIC DNA]</scope>
</reference>
<dbReference type="PANTHER" id="PTHR36753">
    <property type="entry name" value="TRANSMEMBRANE PROTEIN"/>
    <property type="match status" value="1"/>
</dbReference>
<dbReference type="KEGG" id="zju:107417696"/>
<dbReference type="GeneID" id="107417696"/>
<feature type="transmembrane region" description="Helical" evidence="1">
    <location>
        <begin position="7"/>
        <end position="30"/>
    </location>
</feature>
<keyword evidence="2" id="KW-1185">Reference proteome</keyword>